<accession>A0A5J4VPW5</accession>
<reference evidence="2 3" key="1">
    <citation type="submission" date="2019-03" db="EMBL/GenBank/DDBJ databases">
        <title>Single cell metagenomics reveals metabolic interactions within the superorganism composed of flagellate Streblomastix strix and complex community of Bacteroidetes bacteria on its surface.</title>
        <authorList>
            <person name="Treitli S.C."/>
            <person name="Kolisko M."/>
            <person name="Husnik F."/>
            <person name="Keeling P."/>
            <person name="Hampl V."/>
        </authorList>
    </citation>
    <scope>NUCLEOTIDE SEQUENCE [LARGE SCALE GENOMIC DNA]</scope>
    <source>
        <strain evidence="2">ST1C</strain>
    </source>
</reference>
<name>A0A5J4VPW5_9EUKA</name>
<dbReference type="AlphaFoldDB" id="A0A5J4VPW5"/>
<dbReference type="Proteomes" id="UP000324800">
    <property type="component" value="Unassembled WGS sequence"/>
</dbReference>
<sequence>FSVNGNVRKVLSSTDSIVSGQVGVSVIKPINTQTAPSTELQGNPIRDPKIGKKGVRTSVRGKATSTNISVVANWNQCEVLLR</sequence>
<evidence type="ECO:0000313" key="2">
    <source>
        <dbReference type="EMBL" id="KAA6384604.1"/>
    </source>
</evidence>
<dbReference type="EMBL" id="SNRW01005680">
    <property type="protein sequence ID" value="KAA6384604.1"/>
    <property type="molecule type" value="Genomic_DNA"/>
</dbReference>
<comment type="caution">
    <text evidence="2">The sequence shown here is derived from an EMBL/GenBank/DDBJ whole genome shotgun (WGS) entry which is preliminary data.</text>
</comment>
<evidence type="ECO:0000313" key="3">
    <source>
        <dbReference type="Proteomes" id="UP000324800"/>
    </source>
</evidence>
<evidence type="ECO:0000256" key="1">
    <source>
        <dbReference type="SAM" id="MobiDB-lite"/>
    </source>
</evidence>
<feature type="region of interest" description="Disordered" evidence="1">
    <location>
        <begin position="35"/>
        <end position="58"/>
    </location>
</feature>
<gene>
    <name evidence="2" type="ORF">EZS28_019868</name>
</gene>
<proteinExistence type="predicted"/>
<protein>
    <submittedName>
        <fullName evidence="2">Uncharacterized protein</fullName>
    </submittedName>
</protein>
<feature type="non-terminal residue" evidence="2">
    <location>
        <position position="1"/>
    </location>
</feature>
<organism evidence="2 3">
    <name type="scientific">Streblomastix strix</name>
    <dbReference type="NCBI Taxonomy" id="222440"/>
    <lineage>
        <taxon>Eukaryota</taxon>
        <taxon>Metamonada</taxon>
        <taxon>Preaxostyla</taxon>
        <taxon>Oxymonadida</taxon>
        <taxon>Streblomastigidae</taxon>
        <taxon>Streblomastix</taxon>
    </lineage>
</organism>